<dbReference type="Gene3D" id="3.30.1440.10">
    <property type="match status" value="1"/>
</dbReference>
<keyword evidence="5" id="KW-1133">Transmembrane helix</keyword>
<dbReference type="PANTHER" id="PTHR11994">
    <property type="entry name" value="60S RIBOSOMAL PROTEIN L11-RELATED"/>
    <property type="match status" value="1"/>
</dbReference>
<accession>A0A9Q5NDI9</accession>
<comment type="similarity">
    <text evidence="1">Belongs to the universal ribosomal protein uL5 family.</text>
</comment>
<feature type="domain" description="Large ribosomal subunit protein uL5 C-terminal" evidence="6">
    <location>
        <begin position="623"/>
        <end position="731"/>
    </location>
</feature>
<dbReference type="GO" id="GO:0006412">
    <property type="term" value="P:translation"/>
    <property type="evidence" value="ECO:0007669"/>
    <property type="project" value="InterPro"/>
</dbReference>
<comment type="caution">
    <text evidence="7">The sequence shown here is derived from an EMBL/GenBank/DDBJ whole genome shotgun (WGS) entry which is preliminary data.</text>
</comment>
<evidence type="ECO:0000256" key="3">
    <source>
        <dbReference type="ARBA" id="ARBA00023274"/>
    </source>
</evidence>
<evidence type="ECO:0000256" key="5">
    <source>
        <dbReference type="SAM" id="Phobius"/>
    </source>
</evidence>
<evidence type="ECO:0000256" key="1">
    <source>
        <dbReference type="ARBA" id="ARBA00008553"/>
    </source>
</evidence>
<dbReference type="InterPro" id="IPR002132">
    <property type="entry name" value="Ribosomal_uL5"/>
</dbReference>
<dbReference type="InterPro" id="IPR022803">
    <property type="entry name" value="Ribosomal_uL5_dom_sf"/>
</dbReference>
<keyword evidence="8" id="KW-1185">Reference proteome</keyword>
<dbReference type="AlphaFoldDB" id="A0A9Q5NDI9"/>
<evidence type="ECO:0000313" key="7">
    <source>
        <dbReference type="EMBL" id="OCB89869.1"/>
    </source>
</evidence>
<gene>
    <name evidence="7" type="ORF">A7U60_g2898</name>
</gene>
<reference evidence="7" key="1">
    <citation type="submission" date="2016-06" db="EMBL/GenBank/DDBJ databases">
        <title>Draft Genome sequence of the fungus Inonotus baumii.</title>
        <authorList>
            <person name="Zhu H."/>
            <person name="Lin W."/>
        </authorList>
    </citation>
    <scope>NUCLEOTIDE SEQUENCE</scope>
    <source>
        <strain evidence="7">821</strain>
    </source>
</reference>
<sequence length="734" mass="81164">MHIPRNSIHFARKRPFTRLTVAPLGSGFSVVIAVLFSLLFIFSASLAFANRNAAPRFRDILNTLSAQQSGIIILGENVDVDVDEPSVTIRWSVLGCGTGFFLSGSPTLHDSKACGLPAIPLEVFLEGSDTPSFTYDPQNVPVNQKSGQYIVTQAQVQFDDDIVLDVHDMRLYPFDTYLVSTLLRVTSSNSSTKDIPISITGIPVIKQMPSFTMSSLDTDISITVEEDKFPGRHLEIQIKRPAHARLCGIALLSILQRIRVGSKEMLKRVLGAHAILIVIPQLRETMPDAPGLDGVLIDTIGYFPQMTLAAFSAIVLLLVTAKREMDGVPAHINFTRHRRAQSILSEEAISGGESQNIHTGRAQGHSRKLSMRDYMMEQVLKILDAGSQALRDSSDKARERLSVGASDSSGCGVGETHFRLQISYCCKLYFLPLLRCSSTMRRFAAAFRARRSNFVRSAQPRRTRPWRKDERGLPIPNTNILVRDTHLSRLQEHYQNTVRDDLMYMTYVHESKARPPPRQIRLTYDPEDPYSKYRRNPPVGGSQLGKKPAPVSTPENVVKLEKICLHTMQKQAIANRSNLLGAIMAFRALSGETQQGGGWTSSSGVQIVRGKKTVAGWVRPGLPIGVKVELKGEKMYEFLGSLVQFVLPRLREFEGILLPPASANLATPAGVSGVVSIGLPPEALGFFPQIEVNQDAYPRMYGMHIHFVTNAEGAGAQNKARALLSGFQLPFVRR</sequence>
<keyword evidence="2 7" id="KW-0689">Ribosomal protein</keyword>
<dbReference type="EMBL" id="LNZH02000146">
    <property type="protein sequence ID" value="OCB89869.1"/>
    <property type="molecule type" value="Genomic_DNA"/>
</dbReference>
<evidence type="ECO:0000256" key="4">
    <source>
        <dbReference type="SAM" id="MobiDB-lite"/>
    </source>
</evidence>
<dbReference type="InterPro" id="IPR031309">
    <property type="entry name" value="Ribosomal_uL5_C"/>
</dbReference>
<dbReference type="Proteomes" id="UP000757232">
    <property type="component" value="Unassembled WGS sequence"/>
</dbReference>
<keyword evidence="5" id="KW-0472">Membrane</keyword>
<feature type="transmembrane region" description="Helical" evidence="5">
    <location>
        <begin position="28"/>
        <end position="49"/>
    </location>
</feature>
<evidence type="ECO:0000259" key="6">
    <source>
        <dbReference type="Pfam" id="PF00673"/>
    </source>
</evidence>
<dbReference type="Pfam" id="PF00673">
    <property type="entry name" value="Ribosomal_L5_C"/>
    <property type="match status" value="1"/>
</dbReference>
<keyword evidence="3" id="KW-0687">Ribonucleoprotein</keyword>
<proteinExistence type="inferred from homology"/>
<dbReference type="GO" id="GO:1990904">
    <property type="term" value="C:ribonucleoprotein complex"/>
    <property type="evidence" value="ECO:0007669"/>
    <property type="project" value="UniProtKB-KW"/>
</dbReference>
<dbReference type="SUPFAM" id="SSF55282">
    <property type="entry name" value="RL5-like"/>
    <property type="match status" value="1"/>
</dbReference>
<keyword evidence="5" id="KW-0812">Transmembrane</keyword>
<evidence type="ECO:0000313" key="8">
    <source>
        <dbReference type="Proteomes" id="UP000757232"/>
    </source>
</evidence>
<dbReference type="GO" id="GO:0003735">
    <property type="term" value="F:structural constituent of ribosome"/>
    <property type="evidence" value="ECO:0007669"/>
    <property type="project" value="InterPro"/>
</dbReference>
<dbReference type="GO" id="GO:0005840">
    <property type="term" value="C:ribosome"/>
    <property type="evidence" value="ECO:0007669"/>
    <property type="project" value="UniProtKB-KW"/>
</dbReference>
<evidence type="ECO:0000256" key="2">
    <source>
        <dbReference type="ARBA" id="ARBA00022980"/>
    </source>
</evidence>
<dbReference type="OrthoDB" id="539541at2759"/>
<organism evidence="7 8">
    <name type="scientific">Sanghuangporus baumii</name>
    <name type="common">Phellinus baumii</name>
    <dbReference type="NCBI Taxonomy" id="108892"/>
    <lineage>
        <taxon>Eukaryota</taxon>
        <taxon>Fungi</taxon>
        <taxon>Dikarya</taxon>
        <taxon>Basidiomycota</taxon>
        <taxon>Agaricomycotina</taxon>
        <taxon>Agaricomycetes</taxon>
        <taxon>Hymenochaetales</taxon>
        <taxon>Hymenochaetaceae</taxon>
        <taxon>Sanghuangporus</taxon>
    </lineage>
</organism>
<feature type="region of interest" description="Disordered" evidence="4">
    <location>
        <begin position="515"/>
        <end position="552"/>
    </location>
</feature>
<name>A0A9Q5NDI9_SANBA</name>
<protein>
    <submittedName>
        <fullName evidence="7">Mitochondrial 50S ribosomal protein L5</fullName>
    </submittedName>
</protein>